<dbReference type="PANTHER" id="PTHR30616">
    <property type="entry name" value="UNCHARACTERIZED PROTEIN YFIH"/>
    <property type="match status" value="1"/>
</dbReference>
<dbReference type="InterPro" id="IPR038371">
    <property type="entry name" value="Cu_polyphenol_OxRdtase_sf"/>
</dbReference>
<evidence type="ECO:0000256" key="10">
    <source>
        <dbReference type="ARBA" id="ARBA00048968"/>
    </source>
</evidence>
<evidence type="ECO:0000256" key="1">
    <source>
        <dbReference type="ARBA" id="ARBA00000553"/>
    </source>
</evidence>
<dbReference type="GO" id="GO:0005507">
    <property type="term" value="F:copper ion binding"/>
    <property type="evidence" value="ECO:0007669"/>
    <property type="project" value="TreeGrafter"/>
</dbReference>
<keyword evidence="8" id="KW-0186">Copper</keyword>
<accession>A0A2N3YFN1</accession>
<evidence type="ECO:0000256" key="4">
    <source>
        <dbReference type="ARBA" id="ARBA00022679"/>
    </source>
</evidence>
<reference evidence="12 13" key="1">
    <citation type="submission" date="2017-12" db="EMBL/GenBank/DDBJ databases">
        <title>Sequencing the genomes of 1000 Actinobacteria strains.</title>
        <authorList>
            <person name="Klenk H.-P."/>
        </authorList>
    </citation>
    <scope>NUCLEOTIDE SEQUENCE [LARGE SCALE GENOMIC DNA]</scope>
    <source>
        <strain evidence="12 13">DSM 12806</strain>
    </source>
</reference>
<evidence type="ECO:0000256" key="5">
    <source>
        <dbReference type="ARBA" id="ARBA00022723"/>
    </source>
</evidence>
<protein>
    <recommendedName>
        <fullName evidence="14">Purine nucleoside phosphorylase</fullName>
    </recommendedName>
</protein>
<evidence type="ECO:0000256" key="7">
    <source>
        <dbReference type="ARBA" id="ARBA00022833"/>
    </source>
</evidence>
<comment type="function">
    <text evidence="2">Purine nucleoside enzyme that catalyzes the phosphorolysis of adenosine and inosine nucleosides, yielding D-ribose 1-phosphate and the respective free bases, adenine and hypoxanthine. Also catalyzes the phosphorolysis of S-methyl-5'-thioadenosine into adenine and S-methyl-5-thio-alpha-D-ribose 1-phosphate. Also has adenosine deaminase activity.</text>
</comment>
<evidence type="ECO:0000256" key="9">
    <source>
        <dbReference type="ARBA" id="ARBA00047989"/>
    </source>
</evidence>
<sequence>MGPGTGSTPARVYGGDVFIWDETSGGVRRAVTGRAGGVSTGERAGLNLGGHVGDDPAAVAENRRRLAAALDRPVVYMSQCHGAEVAVVDAVPLLAPACDVLVTTAPDLALAVLVADCVPLLLSGDGVVAAVHAGRPGLMAGVVPAAVTALRDLGATRIDAVVGPSVCGRCYEVPAAMRADVAAAHPVSAAVTWSGTPSVDVAAGVVEQLRGLGVAVRWLPGCTKERDDLYSYRGAPTTGRFAGVVHRVAS</sequence>
<evidence type="ECO:0000313" key="13">
    <source>
        <dbReference type="Proteomes" id="UP000233781"/>
    </source>
</evidence>
<dbReference type="PANTHER" id="PTHR30616:SF2">
    <property type="entry name" value="PURINE NUCLEOSIDE PHOSPHORYLASE LACC1"/>
    <property type="match status" value="1"/>
</dbReference>
<keyword evidence="7" id="KW-0862">Zinc</keyword>
<evidence type="ECO:0000256" key="2">
    <source>
        <dbReference type="ARBA" id="ARBA00003215"/>
    </source>
</evidence>
<dbReference type="EMBL" id="PJNE01000001">
    <property type="protein sequence ID" value="PKW25667.1"/>
    <property type="molecule type" value="Genomic_DNA"/>
</dbReference>
<dbReference type="AlphaFoldDB" id="A0A2N3YFN1"/>
<evidence type="ECO:0000256" key="3">
    <source>
        <dbReference type="ARBA" id="ARBA00007353"/>
    </source>
</evidence>
<dbReference type="Gene3D" id="3.60.140.10">
    <property type="entry name" value="CNF1/YfiH-like putative cysteine hydrolases"/>
    <property type="match status" value="1"/>
</dbReference>
<keyword evidence="5" id="KW-0479">Metal-binding</keyword>
<dbReference type="InterPro" id="IPR003730">
    <property type="entry name" value="Cu_polyphenol_OxRdtase"/>
</dbReference>
<evidence type="ECO:0000313" key="12">
    <source>
        <dbReference type="EMBL" id="PKW25667.1"/>
    </source>
</evidence>
<evidence type="ECO:0000256" key="8">
    <source>
        <dbReference type="ARBA" id="ARBA00023008"/>
    </source>
</evidence>
<keyword evidence="6" id="KW-0378">Hydrolase</keyword>
<gene>
    <name evidence="12" type="ORF">ATL31_0465</name>
</gene>
<evidence type="ECO:0000256" key="6">
    <source>
        <dbReference type="ARBA" id="ARBA00022801"/>
    </source>
</evidence>
<dbReference type="InterPro" id="IPR011324">
    <property type="entry name" value="Cytotoxic_necrot_fac-like_cat"/>
</dbReference>
<comment type="caution">
    <text evidence="12">The sequence shown here is derived from an EMBL/GenBank/DDBJ whole genome shotgun (WGS) entry which is preliminary data.</text>
</comment>
<comment type="catalytic activity">
    <reaction evidence="10">
        <text>adenosine + phosphate = alpha-D-ribose 1-phosphate + adenine</text>
        <dbReference type="Rhea" id="RHEA:27642"/>
        <dbReference type="ChEBI" id="CHEBI:16335"/>
        <dbReference type="ChEBI" id="CHEBI:16708"/>
        <dbReference type="ChEBI" id="CHEBI:43474"/>
        <dbReference type="ChEBI" id="CHEBI:57720"/>
        <dbReference type="EC" id="2.4.2.1"/>
    </reaction>
    <physiologicalReaction direction="left-to-right" evidence="10">
        <dbReference type="Rhea" id="RHEA:27643"/>
    </physiologicalReaction>
</comment>
<comment type="catalytic activity">
    <reaction evidence="11">
        <text>S-methyl-5'-thioadenosine + phosphate = 5-(methylsulfanyl)-alpha-D-ribose 1-phosphate + adenine</text>
        <dbReference type="Rhea" id="RHEA:11852"/>
        <dbReference type="ChEBI" id="CHEBI:16708"/>
        <dbReference type="ChEBI" id="CHEBI:17509"/>
        <dbReference type="ChEBI" id="CHEBI:43474"/>
        <dbReference type="ChEBI" id="CHEBI:58533"/>
        <dbReference type="EC" id="2.4.2.28"/>
    </reaction>
    <physiologicalReaction direction="left-to-right" evidence="11">
        <dbReference type="Rhea" id="RHEA:11853"/>
    </physiologicalReaction>
</comment>
<comment type="catalytic activity">
    <reaction evidence="1">
        <text>inosine + phosphate = alpha-D-ribose 1-phosphate + hypoxanthine</text>
        <dbReference type="Rhea" id="RHEA:27646"/>
        <dbReference type="ChEBI" id="CHEBI:17368"/>
        <dbReference type="ChEBI" id="CHEBI:17596"/>
        <dbReference type="ChEBI" id="CHEBI:43474"/>
        <dbReference type="ChEBI" id="CHEBI:57720"/>
        <dbReference type="EC" id="2.4.2.1"/>
    </reaction>
    <physiologicalReaction direction="left-to-right" evidence="1">
        <dbReference type="Rhea" id="RHEA:27647"/>
    </physiologicalReaction>
</comment>
<dbReference type="CDD" id="cd16833">
    <property type="entry name" value="YfiH"/>
    <property type="match status" value="1"/>
</dbReference>
<keyword evidence="4" id="KW-0808">Transferase</keyword>
<dbReference type="Pfam" id="PF02578">
    <property type="entry name" value="Cu-oxidase_4"/>
    <property type="match status" value="1"/>
</dbReference>
<dbReference type="GO" id="GO:0017061">
    <property type="term" value="F:S-methyl-5-thioadenosine phosphorylase activity"/>
    <property type="evidence" value="ECO:0007669"/>
    <property type="project" value="UniProtKB-EC"/>
</dbReference>
<organism evidence="12 13">
    <name type="scientific">Phycicoccus duodecadis</name>
    <dbReference type="NCBI Taxonomy" id="173053"/>
    <lineage>
        <taxon>Bacteria</taxon>
        <taxon>Bacillati</taxon>
        <taxon>Actinomycetota</taxon>
        <taxon>Actinomycetes</taxon>
        <taxon>Micrococcales</taxon>
        <taxon>Intrasporangiaceae</taxon>
        <taxon>Phycicoccus</taxon>
    </lineage>
</organism>
<dbReference type="SUPFAM" id="SSF64438">
    <property type="entry name" value="CNF1/YfiH-like putative cysteine hydrolases"/>
    <property type="match status" value="1"/>
</dbReference>
<evidence type="ECO:0008006" key="14">
    <source>
        <dbReference type="Google" id="ProtNLM"/>
    </source>
</evidence>
<proteinExistence type="inferred from homology"/>
<comment type="catalytic activity">
    <reaction evidence="9">
        <text>adenosine + H2O + H(+) = inosine + NH4(+)</text>
        <dbReference type="Rhea" id="RHEA:24408"/>
        <dbReference type="ChEBI" id="CHEBI:15377"/>
        <dbReference type="ChEBI" id="CHEBI:15378"/>
        <dbReference type="ChEBI" id="CHEBI:16335"/>
        <dbReference type="ChEBI" id="CHEBI:17596"/>
        <dbReference type="ChEBI" id="CHEBI:28938"/>
        <dbReference type="EC" id="3.5.4.4"/>
    </reaction>
    <physiologicalReaction direction="left-to-right" evidence="9">
        <dbReference type="Rhea" id="RHEA:24409"/>
    </physiologicalReaction>
</comment>
<keyword evidence="13" id="KW-1185">Reference proteome</keyword>
<dbReference type="Proteomes" id="UP000233781">
    <property type="component" value="Unassembled WGS sequence"/>
</dbReference>
<name>A0A2N3YFN1_9MICO</name>
<evidence type="ECO:0000256" key="11">
    <source>
        <dbReference type="ARBA" id="ARBA00049893"/>
    </source>
</evidence>
<comment type="similarity">
    <text evidence="3">Belongs to the purine nucleoside phosphorylase YfiH/LACC1 family.</text>
</comment>
<dbReference type="GO" id="GO:0016787">
    <property type="term" value="F:hydrolase activity"/>
    <property type="evidence" value="ECO:0007669"/>
    <property type="project" value="UniProtKB-KW"/>
</dbReference>